<dbReference type="PANTHER" id="PTHR23325:SF1">
    <property type="entry name" value="SERUM RESPONSE FACTOR-BINDING PROTEIN 1"/>
    <property type="match status" value="1"/>
</dbReference>
<feature type="compositionally biased region" description="Acidic residues" evidence="6">
    <location>
        <begin position="344"/>
        <end position="406"/>
    </location>
</feature>
<feature type="compositionally biased region" description="Basic and acidic residues" evidence="6">
    <location>
        <begin position="124"/>
        <end position="149"/>
    </location>
</feature>
<dbReference type="PANTHER" id="PTHR23325">
    <property type="entry name" value="SERUM RESPONSE FACTOR-BINDING"/>
    <property type="match status" value="1"/>
</dbReference>
<gene>
    <name evidence="8" type="ORF">QTP70_022087</name>
</gene>
<evidence type="ECO:0000256" key="4">
    <source>
        <dbReference type="ARBA" id="ARBA00033254"/>
    </source>
</evidence>
<evidence type="ECO:0000313" key="8">
    <source>
        <dbReference type="EMBL" id="KAK3508343.1"/>
    </source>
</evidence>
<reference evidence="8" key="1">
    <citation type="submission" date="2023-06" db="EMBL/GenBank/DDBJ databases">
        <title>Male Hemibagrus guttatus genome.</title>
        <authorList>
            <person name="Bian C."/>
        </authorList>
    </citation>
    <scope>NUCLEOTIDE SEQUENCE</scope>
    <source>
        <strain evidence="8">Male_cb2023</strain>
        <tissue evidence="8">Muscle</tissue>
    </source>
</reference>
<accession>A0AAE0PW17</accession>
<dbReference type="GO" id="GO:0030686">
    <property type="term" value="C:90S preribosome"/>
    <property type="evidence" value="ECO:0007669"/>
    <property type="project" value="TreeGrafter"/>
</dbReference>
<evidence type="ECO:0000259" key="7">
    <source>
        <dbReference type="Pfam" id="PF09073"/>
    </source>
</evidence>
<evidence type="ECO:0000256" key="1">
    <source>
        <dbReference type="ARBA" id="ARBA00013459"/>
    </source>
</evidence>
<evidence type="ECO:0000256" key="2">
    <source>
        <dbReference type="ARBA" id="ARBA00023054"/>
    </source>
</evidence>
<dbReference type="InterPro" id="IPR037393">
    <property type="entry name" value="Bud22/SRFB1"/>
</dbReference>
<feature type="compositionally biased region" description="Basic and acidic residues" evidence="6">
    <location>
        <begin position="551"/>
        <end position="575"/>
    </location>
</feature>
<dbReference type="Pfam" id="PF09073">
    <property type="entry name" value="BUD22"/>
    <property type="match status" value="1"/>
</dbReference>
<keyword evidence="9" id="KW-1185">Reference proteome</keyword>
<dbReference type="GO" id="GO:0030490">
    <property type="term" value="P:maturation of SSU-rRNA"/>
    <property type="evidence" value="ECO:0007669"/>
    <property type="project" value="TreeGrafter"/>
</dbReference>
<feature type="compositionally biased region" description="Basic and acidic residues" evidence="6">
    <location>
        <begin position="329"/>
        <end position="343"/>
    </location>
</feature>
<evidence type="ECO:0000256" key="6">
    <source>
        <dbReference type="SAM" id="MobiDB-lite"/>
    </source>
</evidence>
<dbReference type="Proteomes" id="UP001274896">
    <property type="component" value="Unassembled WGS sequence"/>
</dbReference>
<dbReference type="AlphaFoldDB" id="A0AAE0PW17"/>
<feature type="compositionally biased region" description="Basic and acidic residues" evidence="6">
    <location>
        <begin position="642"/>
        <end position="655"/>
    </location>
</feature>
<keyword evidence="2 5" id="KW-0175">Coiled coil</keyword>
<feature type="coiled-coil region" evidence="5">
    <location>
        <begin position="39"/>
        <end position="66"/>
    </location>
</feature>
<feature type="compositionally biased region" description="Basic and acidic residues" evidence="6">
    <location>
        <begin position="440"/>
        <end position="451"/>
    </location>
</feature>
<feature type="domain" description="Bud22" evidence="7">
    <location>
        <begin position="628"/>
        <end position="697"/>
    </location>
</feature>
<feature type="region of interest" description="Disordered" evidence="6">
    <location>
        <begin position="329"/>
        <end position="700"/>
    </location>
</feature>
<evidence type="ECO:0000256" key="5">
    <source>
        <dbReference type="SAM" id="Coils"/>
    </source>
</evidence>
<protein>
    <recommendedName>
        <fullName evidence="1">Serum response factor-binding protein 1</fullName>
    </recommendedName>
    <alternativeName>
        <fullName evidence="4">SRF-dependent transcription regulation-associated protein</fullName>
    </alternativeName>
</protein>
<feature type="coiled-coil region" evidence="5">
    <location>
        <begin position="226"/>
        <end position="256"/>
    </location>
</feature>
<feature type="region of interest" description="Disordered" evidence="6">
    <location>
        <begin position="124"/>
        <end position="211"/>
    </location>
</feature>
<feature type="compositionally biased region" description="Acidic residues" evidence="6">
    <location>
        <begin position="150"/>
        <end position="172"/>
    </location>
</feature>
<dbReference type="InterPro" id="IPR015158">
    <property type="entry name" value="Bud22_dom"/>
</dbReference>
<evidence type="ECO:0000256" key="3">
    <source>
        <dbReference type="ARBA" id="ARBA00025646"/>
    </source>
</evidence>
<comment type="function">
    <text evidence="3">May be involved in regulating transcriptional activation of cardiac genes during the aging process. May play a role in biosynthesis and/or processing of SLC2A4 in adipose cells.</text>
</comment>
<feature type="compositionally biased region" description="Basic and acidic residues" evidence="6">
    <location>
        <begin position="487"/>
        <end position="500"/>
    </location>
</feature>
<sequence>MPAALNLSNEVVKMRAEVKRVKVLIIRKLTRQIAILKKKKGTEADLERNQRRAARLLEEIHVLKALAPDSITKAALQSDISFEKVCQKKESSLSERATARIAAHPEFSKKIQSIKNAVKAFKSERISAERKEKRSRDDEQQERESGLDSDHEEGTDDDDDDDDDDDNDDDDSSEKVQKPDEEQLKEPTKQNKDPVTAKESPSETGSVPAEVVRMRKEVKKLRVLIIRNLTQQIAALKKAKAEESELKGNMECATRLQKEVKVLRTLLPDHVTTRALEGSTDMEKVFQDPESSALERATARIATHARFMKKLQDVKQAIEEEKIKAAKAGEENKNYSEMMKAEDSDGEVEDEEEEEAGDGGDEEEEEEDKASDDSDDDDDDEEDKASDDSDDDNEEEEDKASDDEEEEKVKLKGTNQTLKVIPRSNVGKPPADTKLASANEKPKRVELEKAARSPLKPISSSKPAVKAVQSLPSKSKGAAAPPVKHIFKTEAKKPETRKDAEESDLSDSEEEKEYFDDSTEERFHKQSSYSEQSDDDDFFLGKVSKLKKKKSDTAPRPEKTNDSNKPREKEVKETPQFKMQSVFCSTLSKSSTSSQKGKHNTPKPLSFPNRKHDEKPSWVKSQGSGRERRPPGFKNQTPGSGRGDKTGRSAFDRKNTPVNKAGKHSQQALHPSWEASRKRKEQQAQITAFQGKKIKFDDDD</sequence>
<evidence type="ECO:0000313" key="9">
    <source>
        <dbReference type="Proteomes" id="UP001274896"/>
    </source>
</evidence>
<comment type="caution">
    <text evidence="8">The sequence shown here is derived from an EMBL/GenBank/DDBJ whole genome shotgun (WGS) entry which is preliminary data.</text>
</comment>
<feature type="compositionally biased region" description="Low complexity" evidence="6">
    <location>
        <begin position="585"/>
        <end position="594"/>
    </location>
</feature>
<organism evidence="8 9">
    <name type="scientific">Hemibagrus guttatus</name>
    <dbReference type="NCBI Taxonomy" id="175788"/>
    <lineage>
        <taxon>Eukaryota</taxon>
        <taxon>Metazoa</taxon>
        <taxon>Chordata</taxon>
        <taxon>Craniata</taxon>
        <taxon>Vertebrata</taxon>
        <taxon>Euteleostomi</taxon>
        <taxon>Actinopterygii</taxon>
        <taxon>Neopterygii</taxon>
        <taxon>Teleostei</taxon>
        <taxon>Ostariophysi</taxon>
        <taxon>Siluriformes</taxon>
        <taxon>Bagridae</taxon>
        <taxon>Hemibagrus</taxon>
    </lineage>
</organism>
<dbReference type="EMBL" id="JAUCMX010000028">
    <property type="protein sequence ID" value="KAK3508343.1"/>
    <property type="molecule type" value="Genomic_DNA"/>
</dbReference>
<name>A0AAE0PW17_9TELE</name>
<proteinExistence type="predicted"/>
<feature type="compositionally biased region" description="Acidic residues" evidence="6">
    <location>
        <begin position="501"/>
        <end position="519"/>
    </location>
</feature>
<feature type="compositionally biased region" description="Basic and acidic residues" evidence="6">
    <location>
        <begin position="173"/>
        <end position="196"/>
    </location>
</feature>
<dbReference type="GO" id="GO:0005634">
    <property type="term" value="C:nucleus"/>
    <property type="evidence" value="ECO:0007669"/>
    <property type="project" value="TreeGrafter"/>
</dbReference>